<gene>
    <name evidence="2" type="ORF">QM524_17025</name>
</gene>
<dbReference type="Proteomes" id="UP001236507">
    <property type="component" value="Unassembled WGS sequence"/>
</dbReference>
<feature type="transmembrane region" description="Helical" evidence="1">
    <location>
        <begin position="66"/>
        <end position="84"/>
    </location>
</feature>
<keyword evidence="1" id="KW-0812">Transmembrane</keyword>
<name>A0ABT6YCJ5_9BACT</name>
<feature type="transmembrane region" description="Helical" evidence="1">
    <location>
        <begin position="90"/>
        <end position="108"/>
    </location>
</feature>
<evidence type="ECO:0000256" key="1">
    <source>
        <dbReference type="SAM" id="Phobius"/>
    </source>
</evidence>
<keyword evidence="3" id="KW-1185">Reference proteome</keyword>
<keyword evidence="1" id="KW-1133">Transmembrane helix</keyword>
<sequence>MRIIAIILLVLSVYLSLIHGWDAFQPLTTQQIETMNHLGVQQSVMPYFGVLSIFIGLMLCIPQTFFLANVLNAMIYILIMVLLLKAGDYGLALLETIFIAISLIMIKLKYPFKRHNF</sequence>
<comment type="caution">
    <text evidence="2">The sequence shown here is derived from an EMBL/GenBank/DDBJ whole genome shotgun (WGS) entry which is preliminary data.</text>
</comment>
<dbReference type="EMBL" id="JASHIF010000014">
    <property type="protein sequence ID" value="MDI9860921.1"/>
    <property type="molecule type" value="Genomic_DNA"/>
</dbReference>
<organism evidence="2 3">
    <name type="scientific">Flectobacillus roseus</name>
    <dbReference type="NCBI Taxonomy" id="502259"/>
    <lineage>
        <taxon>Bacteria</taxon>
        <taxon>Pseudomonadati</taxon>
        <taxon>Bacteroidota</taxon>
        <taxon>Cytophagia</taxon>
        <taxon>Cytophagales</taxon>
        <taxon>Flectobacillaceae</taxon>
        <taxon>Flectobacillus</taxon>
    </lineage>
</organism>
<protein>
    <submittedName>
        <fullName evidence="2">Uncharacterized protein</fullName>
    </submittedName>
</protein>
<reference evidence="2 3" key="1">
    <citation type="submission" date="2023-05" db="EMBL/GenBank/DDBJ databases">
        <title>Novel species of genus Flectobacillus isolated from stream in China.</title>
        <authorList>
            <person name="Lu H."/>
        </authorList>
    </citation>
    <scope>NUCLEOTIDE SEQUENCE [LARGE SCALE GENOMIC DNA]</scope>
    <source>
        <strain evidence="2 3">KCTC 42575</strain>
    </source>
</reference>
<dbReference type="RefSeq" id="WP_283345491.1">
    <property type="nucleotide sequence ID" value="NZ_JASHIF010000014.1"/>
</dbReference>
<proteinExistence type="predicted"/>
<evidence type="ECO:0000313" key="2">
    <source>
        <dbReference type="EMBL" id="MDI9860921.1"/>
    </source>
</evidence>
<feature type="transmembrane region" description="Helical" evidence="1">
    <location>
        <begin position="44"/>
        <end position="61"/>
    </location>
</feature>
<accession>A0ABT6YCJ5</accession>
<evidence type="ECO:0000313" key="3">
    <source>
        <dbReference type="Proteomes" id="UP001236507"/>
    </source>
</evidence>
<keyword evidence="1" id="KW-0472">Membrane</keyword>